<gene>
    <name evidence="4" type="ORF">H9622_11215</name>
</gene>
<sequence length="622" mass="62835">MRPGRRATVLLLGTLLVAATLVFPGTAATAAVPGVERVSGDDRYATSARISAVTFAPGVAAAYVAAGTSFPDALSGAAAAGTRSSPVLLTHPDWLPPVVATELARLRPAEIIVLGGEGAVSPAVAEALARLTTGTVTRLQGADRYATSAAISAKTFPGGASVAYVGSGEAFPDALSAGSVAGGQRGPILLTQSGVLPSAIRDELVRLKPASIVIVGGAGAVSTAVATQIRTATGVTPSRRSGADRFATSADISASAFAPGVPVAYVANGMDFPDALSAAAAARGAPLLLTPASSIPFAVARELIRLKPAKIVVVGGTGVVSTTTATRLGIVGTDLAAATGSRLTASTEVRAGTCLPSPDRTASLCVAANGSFSVSRGATVLWSSGTTDPVPRALRLRSDGNAMLYSVDGRLIWESSTAGTLASELVVQNDGDLMLRTAAGQISWSSMSSATAPKWRLPYAPGQSWAAGGPHANSGGTAGARGSIDFGPRAGGDRRVLAIADGTVYRVQCGSGSYLGINHAGGWQSTYYHLVNYQNQLVGTQVKAGTYLGDVGRTVPCGGGANFDHVHLVIRRAGIPVSVEGMRFGDYTARSSGTDYWGFWTDAAGRRVLTASGGATCCLPAR</sequence>
<dbReference type="Pfam" id="PF04122">
    <property type="entry name" value="CW_binding_2"/>
    <property type="match status" value="3"/>
</dbReference>
<evidence type="ECO:0000259" key="3">
    <source>
        <dbReference type="PROSITE" id="PS50927"/>
    </source>
</evidence>
<keyword evidence="5" id="KW-1185">Reference proteome</keyword>
<dbReference type="SUPFAM" id="SSF51110">
    <property type="entry name" value="alpha-D-mannose-specific plant lectins"/>
    <property type="match status" value="1"/>
</dbReference>
<dbReference type="InterPro" id="IPR011055">
    <property type="entry name" value="Dup_hybrid_motif"/>
</dbReference>
<dbReference type="Gene3D" id="3.40.50.12090">
    <property type="match status" value="1"/>
</dbReference>
<dbReference type="PANTHER" id="PTHR30032">
    <property type="entry name" value="N-ACETYLMURAMOYL-L-ALANINE AMIDASE-RELATED"/>
    <property type="match status" value="1"/>
</dbReference>
<dbReference type="InterPro" id="IPR007253">
    <property type="entry name" value="Cell_wall-bd_2"/>
</dbReference>
<proteinExistence type="predicted"/>
<dbReference type="PANTHER" id="PTHR30032:SF8">
    <property type="entry name" value="GERMINATION-SPECIFIC N-ACETYLMURAMOYL-L-ALANINE AMIDASE"/>
    <property type="match status" value="1"/>
</dbReference>
<dbReference type="InterPro" id="IPR051922">
    <property type="entry name" value="Bact_Sporulation_Assoc"/>
</dbReference>
<dbReference type="InterPro" id="IPR001480">
    <property type="entry name" value="Bulb-type_lectin_dom"/>
</dbReference>
<evidence type="ECO:0000256" key="2">
    <source>
        <dbReference type="SAM" id="SignalP"/>
    </source>
</evidence>
<feature type="domain" description="Bulb-type lectin" evidence="3">
    <location>
        <begin position="340"/>
        <end position="448"/>
    </location>
</feature>
<dbReference type="Pfam" id="PF01551">
    <property type="entry name" value="Peptidase_M23"/>
    <property type="match status" value="1"/>
</dbReference>
<reference evidence="4 5" key="1">
    <citation type="submission" date="2020-08" db="EMBL/GenBank/DDBJ databases">
        <title>A Genomic Blueprint of the Chicken Gut Microbiome.</title>
        <authorList>
            <person name="Gilroy R."/>
            <person name="Ravi A."/>
            <person name="Getino M."/>
            <person name="Pursley I."/>
            <person name="Horton D.L."/>
            <person name="Alikhan N.-F."/>
            <person name="Baker D."/>
            <person name="Gharbi K."/>
            <person name="Hall N."/>
            <person name="Watson M."/>
            <person name="Adriaenssens E.M."/>
            <person name="Foster-Nyarko E."/>
            <person name="Jarju S."/>
            <person name="Secka A."/>
            <person name="Antonio M."/>
            <person name="Oren A."/>
            <person name="Chaudhuri R."/>
            <person name="La Ragione R.M."/>
            <person name="Hildebrand F."/>
            <person name="Pallen M.J."/>
        </authorList>
    </citation>
    <scope>NUCLEOTIDE SEQUENCE [LARGE SCALE GENOMIC DNA]</scope>
    <source>
        <strain evidence="4 5">Sa1CUA4</strain>
    </source>
</reference>
<dbReference type="Proteomes" id="UP000602532">
    <property type="component" value="Unassembled WGS sequence"/>
</dbReference>
<evidence type="ECO:0000313" key="4">
    <source>
        <dbReference type="EMBL" id="MBD8024158.1"/>
    </source>
</evidence>
<feature type="signal peptide" evidence="2">
    <location>
        <begin position="1"/>
        <end position="30"/>
    </location>
</feature>
<evidence type="ECO:0000313" key="5">
    <source>
        <dbReference type="Proteomes" id="UP000602532"/>
    </source>
</evidence>
<organism evidence="4 5">
    <name type="scientific">Microbacterium gallinarum</name>
    <dbReference type="NCBI Taxonomy" id="2762209"/>
    <lineage>
        <taxon>Bacteria</taxon>
        <taxon>Bacillati</taxon>
        <taxon>Actinomycetota</taxon>
        <taxon>Actinomycetes</taxon>
        <taxon>Micrococcales</taxon>
        <taxon>Microbacteriaceae</taxon>
        <taxon>Microbacterium</taxon>
    </lineage>
</organism>
<feature type="region of interest" description="Disordered" evidence="1">
    <location>
        <begin position="466"/>
        <end position="485"/>
    </location>
</feature>
<dbReference type="Gene3D" id="2.70.70.10">
    <property type="entry name" value="Glucose Permease (Domain IIA)"/>
    <property type="match status" value="1"/>
</dbReference>
<dbReference type="PROSITE" id="PS50927">
    <property type="entry name" value="BULB_LECTIN"/>
    <property type="match status" value="1"/>
</dbReference>
<feature type="chain" id="PRO_5045911696" evidence="2">
    <location>
        <begin position="31"/>
        <end position="622"/>
    </location>
</feature>
<keyword evidence="2" id="KW-0732">Signal</keyword>
<evidence type="ECO:0000256" key="1">
    <source>
        <dbReference type="SAM" id="MobiDB-lite"/>
    </source>
</evidence>
<dbReference type="EMBL" id="JACSPM010000003">
    <property type="protein sequence ID" value="MBD8024158.1"/>
    <property type="molecule type" value="Genomic_DNA"/>
</dbReference>
<accession>A0ABR8X4D4</accession>
<dbReference type="Gene3D" id="2.90.10.10">
    <property type="entry name" value="Bulb-type lectin domain"/>
    <property type="match status" value="1"/>
</dbReference>
<comment type="caution">
    <text evidence="4">The sequence shown here is derived from an EMBL/GenBank/DDBJ whole genome shotgun (WGS) entry which is preliminary data.</text>
</comment>
<dbReference type="SUPFAM" id="SSF51261">
    <property type="entry name" value="Duplicated hybrid motif"/>
    <property type="match status" value="1"/>
</dbReference>
<dbReference type="InterPro" id="IPR036426">
    <property type="entry name" value="Bulb-type_lectin_dom_sf"/>
</dbReference>
<name>A0ABR8X4D4_9MICO</name>
<protein>
    <submittedName>
        <fullName evidence="4">Cell wall-binding repeat-containing protein</fullName>
    </submittedName>
</protein>
<dbReference type="RefSeq" id="WP_191766470.1">
    <property type="nucleotide sequence ID" value="NZ_JACSPM010000003.1"/>
</dbReference>
<dbReference type="CDD" id="cd12797">
    <property type="entry name" value="M23_peptidase"/>
    <property type="match status" value="1"/>
</dbReference>
<dbReference type="InterPro" id="IPR016047">
    <property type="entry name" value="M23ase_b-sheet_dom"/>
</dbReference>
<dbReference type="SMART" id="SM00108">
    <property type="entry name" value="B_lectin"/>
    <property type="match status" value="1"/>
</dbReference>